<dbReference type="PANTHER" id="PTHR46306">
    <property type="entry name" value="BTB/POZ DOMAIN-CONTAINING PROTEIN 9"/>
    <property type="match status" value="1"/>
</dbReference>
<organism evidence="3 4">
    <name type="scientific">Steinernema glaseri</name>
    <dbReference type="NCBI Taxonomy" id="37863"/>
    <lineage>
        <taxon>Eukaryota</taxon>
        <taxon>Metazoa</taxon>
        <taxon>Ecdysozoa</taxon>
        <taxon>Nematoda</taxon>
        <taxon>Chromadorea</taxon>
        <taxon>Rhabditida</taxon>
        <taxon>Tylenchina</taxon>
        <taxon>Panagrolaimomorpha</taxon>
        <taxon>Strongyloidoidea</taxon>
        <taxon>Steinernematidae</taxon>
        <taxon>Steinernema</taxon>
    </lineage>
</organism>
<dbReference type="GO" id="GO:0048512">
    <property type="term" value="P:circadian behavior"/>
    <property type="evidence" value="ECO:0007669"/>
    <property type="project" value="TreeGrafter"/>
</dbReference>
<feature type="chain" id="PRO_5009315114" evidence="1">
    <location>
        <begin position="21"/>
        <end position="477"/>
    </location>
</feature>
<protein>
    <submittedName>
        <fullName evidence="4">BTB domain-containing protein</fullName>
    </submittedName>
</protein>
<keyword evidence="1" id="KW-0732">Signal</keyword>
<dbReference type="Gene3D" id="3.30.710.10">
    <property type="entry name" value="Potassium Channel Kv1.1, Chain A"/>
    <property type="match status" value="1"/>
</dbReference>
<evidence type="ECO:0000259" key="2">
    <source>
        <dbReference type="PROSITE" id="PS50097"/>
    </source>
</evidence>
<dbReference type="Gene3D" id="1.25.40.420">
    <property type="match status" value="1"/>
</dbReference>
<dbReference type="Proteomes" id="UP000095287">
    <property type="component" value="Unplaced"/>
</dbReference>
<evidence type="ECO:0000313" key="4">
    <source>
        <dbReference type="WBParaSite" id="L893_g926.t2"/>
    </source>
</evidence>
<feature type="signal peptide" evidence="1">
    <location>
        <begin position="1"/>
        <end position="20"/>
    </location>
</feature>
<reference evidence="4" key="1">
    <citation type="submission" date="2016-11" db="UniProtKB">
        <authorList>
            <consortium name="WormBaseParasite"/>
        </authorList>
    </citation>
    <scope>IDENTIFICATION</scope>
</reference>
<dbReference type="WBParaSite" id="L893_g926.t2">
    <property type="protein sequence ID" value="L893_g926.t2"/>
    <property type="gene ID" value="L893_g926"/>
</dbReference>
<dbReference type="PANTHER" id="PTHR46306:SF1">
    <property type="entry name" value="BTB_POZ DOMAIN-CONTAINING PROTEIN 9"/>
    <property type="match status" value="1"/>
</dbReference>
<dbReference type="SMART" id="SM00875">
    <property type="entry name" value="BACK"/>
    <property type="match status" value="1"/>
</dbReference>
<dbReference type="AlphaFoldDB" id="A0A1I8AUQ0"/>
<accession>A0A1I8AUQ0</accession>
<dbReference type="GO" id="GO:0050804">
    <property type="term" value="P:modulation of chemical synaptic transmission"/>
    <property type="evidence" value="ECO:0007669"/>
    <property type="project" value="TreeGrafter"/>
</dbReference>
<dbReference type="SMART" id="SM00225">
    <property type="entry name" value="BTB"/>
    <property type="match status" value="1"/>
</dbReference>
<keyword evidence="3" id="KW-1185">Reference proteome</keyword>
<evidence type="ECO:0000313" key="3">
    <source>
        <dbReference type="Proteomes" id="UP000095287"/>
    </source>
</evidence>
<dbReference type="Pfam" id="PF00651">
    <property type="entry name" value="BTB"/>
    <property type="match status" value="1"/>
</dbReference>
<proteinExistence type="predicted"/>
<dbReference type="InterPro" id="IPR011705">
    <property type="entry name" value="BACK"/>
</dbReference>
<feature type="domain" description="BTB" evidence="2">
    <location>
        <begin position="109"/>
        <end position="176"/>
    </location>
</feature>
<dbReference type="SUPFAM" id="SSF54695">
    <property type="entry name" value="POZ domain"/>
    <property type="match status" value="1"/>
</dbReference>
<evidence type="ECO:0000256" key="1">
    <source>
        <dbReference type="SAM" id="SignalP"/>
    </source>
</evidence>
<sequence>MARLLVTLLALGCVVAAVSGYAYPASYHPYNPYNANYEYNPYFPYANAPVRGHYSYGSTNMNCHPLYGCGKDVAIESTQMANCKINGQVDRSAELMQNLSSLLQTSEFANVTFIVNDKRFNAHKELLAMQSDYFRSMLFGEFREGREREIEVKETTPEAFGQMLTFLYTGKLSLQDKSIDKVIDLVKLSDLCQIQLLKSDIATYLQSTVSAENMCTILENAKLYSLPGLANTCYAFFDKNVLDVISKEKFNNVSSDLVEELLKRQRNIPQFAVFNAVSRWSRNNKERKEDIQRMLNLVDLEKMNAQHIATTVRTSNLFDDKLLFDVLTSKAKRGYIMECIGCISSSENLATLSKNASVTVGNVCGSSNRNVVLDGTGSLEKYAFHKIPDASGIQVGLSICTISTIQFQLWDGDDRTYSYYVQTYLNGQWSSAVNMTDCRGLQVVQLNPPQQCTHFHIIGTQCSSSDAELRICNIRCK</sequence>
<dbReference type="InterPro" id="IPR052407">
    <property type="entry name" value="BTB_POZ_domain_cont_9"/>
</dbReference>
<dbReference type="GO" id="GO:0005737">
    <property type="term" value="C:cytoplasm"/>
    <property type="evidence" value="ECO:0007669"/>
    <property type="project" value="TreeGrafter"/>
</dbReference>
<dbReference type="Pfam" id="PF07707">
    <property type="entry name" value="BACK"/>
    <property type="match status" value="1"/>
</dbReference>
<dbReference type="InterPro" id="IPR011333">
    <property type="entry name" value="SKP1/BTB/POZ_sf"/>
</dbReference>
<dbReference type="GO" id="GO:0008344">
    <property type="term" value="P:adult locomotory behavior"/>
    <property type="evidence" value="ECO:0007669"/>
    <property type="project" value="TreeGrafter"/>
</dbReference>
<dbReference type="InterPro" id="IPR000210">
    <property type="entry name" value="BTB/POZ_dom"/>
</dbReference>
<name>A0A1I8AUQ0_9BILA</name>
<dbReference type="PROSITE" id="PS50097">
    <property type="entry name" value="BTB"/>
    <property type="match status" value="1"/>
</dbReference>